<keyword evidence="5" id="KW-0472">Membrane</keyword>
<keyword evidence="2" id="KW-0274">FAD</keyword>
<dbReference type="Gene3D" id="3.30.465.10">
    <property type="match status" value="1"/>
</dbReference>
<dbReference type="InterPro" id="IPR016164">
    <property type="entry name" value="FAD-linked_Oxase-like_C"/>
</dbReference>
<comment type="caution">
    <text evidence="7">The sequence shown here is derived from an EMBL/GenBank/DDBJ whole genome shotgun (WGS) entry which is preliminary data.</text>
</comment>
<feature type="transmembrane region" description="Helical" evidence="5">
    <location>
        <begin position="105"/>
        <end position="125"/>
    </location>
</feature>
<evidence type="ECO:0000256" key="4">
    <source>
        <dbReference type="SAM" id="MobiDB-lite"/>
    </source>
</evidence>
<dbReference type="SUPFAM" id="SSF56176">
    <property type="entry name" value="FAD-binding/transporter-associated domain-like"/>
    <property type="match status" value="1"/>
</dbReference>
<evidence type="ECO:0000256" key="2">
    <source>
        <dbReference type="ARBA" id="ARBA00022827"/>
    </source>
</evidence>
<dbReference type="EMBL" id="MVJN01000001">
    <property type="protein sequence ID" value="RAP38325.1"/>
    <property type="molecule type" value="Genomic_DNA"/>
</dbReference>
<dbReference type="AlphaFoldDB" id="A0A364LMQ9"/>
<accession>A0A364LMQ9</accession>
<dbReference type="InterPro" id="IPR006094">
    <property type="entry name" value="Oxid_FAD_bind_N"/>
</dbReference>
<dbReference type="CDD" id="cd02440">
    <property type="entry name" value="AdoMet_MTases"/>
    <property type="match status" value="1"/>
</dbReference>
<dbReference type="RefSeq" id="WP_112217973.1">
    <property type="nucleotide sequence ID" value="NZ_MVJN01000001.1"/>
</dbReference>
<dbReference type="InterPro" id="IPR013216">
    <property type="entry name" value="Methyltransf_11"/>
</dbReference>
<dbReference type="SUPFAM" id="SSF55103">
    <property type="entry name" value="FAD-linked oxidases, C-terminal domain"/>
    <property type="match status" value="1"/>
</dbReference>
<feature type="transmembrane region" description="Helical" evidence="5">
    <location>
        <begin position="52"/>
        <end position="77"/>
    </location>
</feature>
<dbReference type="GO" id="GO:0016020">
    <property type="term" value="C:membrane"/>
    <property type="evidence" value="ECO:0007669"/>
    <property type="project" value="InterPro"/>
</dbReference>
<name>A0A364LMQ9_9GAMM</name>
<dbReference type="InterPro" id="IPR010031">
    <property type="entry name" value="FAD_lactone_oxidase-like"/>
</dbReference>
<dbReference type="GO" id="GO:0008757">
    <property type="term" value="F:S-adenosylmethionine-dependent methyltransferase activity"/>
    <property type="evidence" value="ECO:0007669"/>
    <property type="project" value="InterPro"/>
</dbReference>
<dbReference type="Gene3D" id="3.40.50.150">
    <property type="entry name" value="Vaccinia Virus protein VP39"/>
    <property type="match status" value="1"/>
</dbReference>
<reference evidence="7 8" key="1">
    <citation type="submission" date="2017-02" db="EMBL/GenBank/DDBJ databases">
        <title>Legionella quilivanii strain from human: case report and whole genome sequencing analysis.</title>
        <authorList>
            <person name="Lalancette C."/>
            <person name="Leduc J.-M."/>
            <person name="Levesque S."/>
            <person name="Fournier E."/>
            <person name="Saoud J."/>
            <person name="Faucher S.P."/>
            <person name="Bernard K."/>
            <person name="Martineau C."/>
            <person name="Longtin J."/>
        </authorList>
    </citation>
    <scope>NUCLEOTIDE SEQUENCE [LARGE SCALE GENOMIC DNA]</scope>
    <source>
        <strain evidence="7 8">ID143958</strain>
    </source>
</reference>
<evidence type="ECO:0000313" key="7">
    <source>
        <dbReference type="EMBL" id="RAP38325.1"/>
    </source>
</evidence>
<dbReference type="Pfam" id="PF08241">
    <property type="entry name" value="Methyltransf_11"/>
    <property type="match status" value="1"/>
</dbReference>
<dbReference type="InterPro" id="IPR007173">
    <property type="entry name" value="ALO_C"/>
</dbReference>
<dbReference type="InterPro" id="IPR036318">
    <property type="entry name" value="FAD-bd_PCMH-like_sf"/>
</dbReference>
<organism evidence="7 8">
    <name type="scientific">Legionella quinlivanii</name>
    <dbReference type="NCBI Taxonomy" id="45073"/>
    <lineage>
        <taxon>Bacteria</taxon>
        <taxon>Pseudomonadati</taxon>
        <taxon>Pseudomonadota</taxon>
        <taxon>Gammaproteobacteria</taxon>
        <taxon>Legionellales</taxon>
        <taxon>Legionellaceae</taxon>
        <taxon>Legionella</taxon>
    </lineage>
</organism>
<dbReference type="PANTHER" id="PTHR43762">
    <property type="entry name" value="L-GULONOLACTONE OXIDASE"/>
    <property type="match status" value="1"/>
</dbReference>
<keyword evidence="1" id="KW-0285">Flavoprotein</keyword>
<sequence>MPLSLSIRNFLEKMPGIGRFSSVAAGIIDRAYLNWPKSYLGQFLSYLKTRTVYVGLFLPLSFLDMLTSGALGLRYALGSFFTSDERQERRLIEQQKYSTLFSRNLYALLASVVGLFSPKLVIFYFTPDRKDKGITSGGGLHHAPNVEIKQPETIEEAQEVFLQARRSGTKMMPVGAGRSQGKQYFPEDVKGGIALDLSKLNEVEINSKEKTAIVGAGATWADIQLEANKHRLALQVMQASNVFSVGGSIGTNIHGWDHTKGTVSNTILSMDIINGKGERITLTPEDPLFDKIPGSLGLLATVVSVKIQLTDNDLLHEHGVDVSLKDYVSYFRETVQKDPKIKMHLFRLSLDPDKLLGSGVAVNYVKEDTARPIAAPHLRMESARGTRFNQIMVNLARRFGFIRKTYWEWEKARLLDNNSAPMTRNEIMQPPINAMFNPAVSESEWLQEFFVPEENLEAFTLALGQLLMDNDVILLNASIRFVLKHDAAPLSYAHDGDRFALVLCFNQSLSDEDKISVQKWLREAQALAVKHGGSYYLPYQHVSSPEDFEKSYPYASELIELKKEYDPDNLFVSGFFQKYLATKSPAVNHFKAVMANKETQKRFSGFLNNVLQRIDSDKLIALMDDILKYKDTHEEIYEELCRRLSEVKPGALTDFRRVLNSLSSIKTDLGAQAQSLLPDDMTTIDGLVEIGYPGRFVSGFKQNNRTIKGQIVAVYKEPSITDYIQTGFPRPYHRFEKLRYNHPTLANLKDNSADVITCYVGLHHFPEKELDKFLIEIRRVLRKDGRFLLVDHDVIDDESMSMAHMAHTIFNAVTGVPLQKEIREIRNFQPMTYWKERLAKCGLGYAVEGPDVPLIRNGDPSRNRMVSFKKAAPKLERVNSSTQDMVEEPKETITPKPSLEINNGNSEIKAGQWRSNARPSSLNSGLPLFADTRIGLPGEQEQAPQNVLVSNPL</sequence>
<dbReference type="InterPro" id="IPR016166">
    <property type="entry name" value="FAD-bd_PCMH"/>
</dbReference>
<feature type="region of interest" description="Disordered" evidence="4">
    <location>
        <begin position="878"/>
        <end position="904"/>
    </location>
</feature>
<dbReference type="Pfam" id="PF01565">
    <property type="entry name" value="FAD_binding_4"/>
    <property type="match status" value="1"/>
</dbReference>
<keyword evidence="3" id="KW-0560">Oxidoreductase</keyword>
<protein>
    <recommendedName>
        <fullName evidence="6">FAD-binding PCMH-type domain-containing protein</fullName>
    </recommendedName>
</protein>
<dbReference type="Pfam" id="PF04030">
    <property type="entry name" value="ALO"/>
    <property type="match status" value="1"/>
</dbReference>
<evidence type="ECO:0000256" key="5">
    <source>
        <dbReference type="SAM" id="Phobius"/>
    </source>
</evidence>
<gene>
    <name evidence="7" type="ORF">B1207_00080</name>
</gene>
<evidence type="ECO:0000256" key="3">
    <source>
        <dbReference type="ARBA" id="ARBA00023002"/>
    </source>
</evidence>
<evidence type="ECO:0000313" key="8">
    <source>
        <dbReference type="Proteomes" id="UP000249458"/>
    </source>
</evidence>
<evidence type="ECO:0000259" key="6">
    <source>
        <dbReference type="PROSITE" id="PS51387"/>
    </source>
</evidence>
<evidence type="ECO:0000256" key="1">
    <source>
        <dbReference type="ARBA" id="ARBA00022630"/>
    </source>
</evidence>
<keyword evidence="5" id="KW-1133">Transmembrane helix</keyword>
<dbReference type="PROSITE" id="PS51387">
    <property type="entry name" value="FAD_PCMH"/>
    <property type="match status" value="1"/>
</dbReference>
<keyword evidence="5" id="KW-0812">Transmembrane</keyword>
<proteinExistence type="predicted"/>
<dbReference type="SUPFAM" id="SSF53335">
    <property type="entry name" value="S-adenosyl-L-methionine-dependent methyltransferases"/>
    <property type="match status" value="1"/>
</dbReference>
<dbReference type="InterPro" id="IPR016169">
    <property type="entry name" value="FAD-bd_PCMH_sub2"/>
</dbReference>
<dbReference type="PANTHER" id="PTHR43762:SF1">
    <property type="entry name" value="D-ARABINONO-1,4-LACTONE OXIDASE"/>
    <property type="match status" value="1"/>
</dbReference>
<dbReference type="GO" id="GO:0071949">
    <property type="term" value="F:FAD binding"/>
    <property type="evidence" value="ECO:0007669"/>
    <property type="project" value="InterPro"/>
</dbReference>
<dbReference type="InterPro" id="IPR029063">
    <property type="entry name" value="SAM-dependent_MTases_sf"/>
</dbReference>
<feature type="domain" description="FAD-binding PCMH-type" evidence="6">
    <location>
        <begin position="140"/>
        <end position="312"/>
    </location>
</feature>
<dbReference type="GO" id="GO:0003885">
    <property type="term" value="F:D-arabinono-1,4-lactone oxidase activity"/>
    <property type="evidence" value="ECO:0007669"/>
    <property type="project" value="InterPro"/>
</dbReference>
<dbReference type="Proteomes" id="UP000249458">
    <property type="component" value="Unassembled WGS sequence"/>
</dbReference>